<comment type="caution">
    <text evidence="1">The sequence shown here is derived from an EMBL/GenBank/DDBJ whole genome shotgun (WGS) entry which is preliminary data.</text>
</comment>
<name>A0ABV6XPG4_9ACTN</name>
<evidence type="ECO:0000313" key="2">
    <source>
        <dbReference type="Proteomes" id="UP001592581"/>
    </source>
</evidence>
<reference evidence="1 2" key="1">
    <citation type="submission" date="2024-06" db="EMBL/GenBank/DDBJ databases">
        <authorList>
            <person name="Lee S.D."/>
        </authorList>
    </citation>
    <scope>NUCLEOTIDE SEQUENCE [LARGE SCALE GENOMIC DNA]</scope>
    <source>
        <strain evidence="1 2">N1-10</strain>
    </source>
</reference>
<proteinExistence type="predicted"/>
<keyword evidence="2" id="KW-1185">Reference proteome</keyword>
<protein>
    <submittedName>
        <fullName evidence="1">Uncharacterized protein</fullName>
    </submittedName>
</protein>
<sequence>MSRWEVEDEDWDRVRDQLKDAIIEVARRRDLIAYSDLVRGVPEIDGAQSHALAAMLGEIGGQCRAEGLPLLSSLVVYKDKSGPGPGFYQAAEQLGLSTGSNAMAREEFWWRQVAKCHEYWAR</sequence>
<accession>A0ABV6XPG4</accession>
<organism evidence="1 2">
    <name type="scientific">Streptacidiphilus jeojiensis</name>
    <dbReference type="NCBI Taxonomy" id="3229225"/>
    <lineage>
        <taxon>Bacteria</taxon>
        <taxon>Bacillati</taxon>
        <taxon>Actinomycetota</taxon>
        <taxon>Actinomycetes</taxon>
        <taxon>Kitasatosporales</taxon>
        <taxon>Streptomycetaceae</taxon>
        <taxon>Streptacidiphilus</taxon>
    </lineage>
</organism>
<dbReference type="EMBL" id="JBEUKS010000006">
    <property type="protein sequence ID" value="MFC1440154.1"/>
    <property type="molecule type" value="Genomic_DNA"/>
</dbReference>
<dbReference type="Proteomes" id="UP001592581">
    <property type="component" value="Unassembled WGS sequence"/>
</dbReference>
<evidence type="ECO:0000313" key="1">
    <source>
        <dbReference type="EMBL" id="MFC1440154.1"/>
    </source>
</evidence>
<gene>
    <name evidence="1" type="ORF">ABUW04_18020</name>
</gene>
<dbReference type="RefSeq" id="WP_380565713.1">
    <property type="nucleotide sequence ID" value="NZ_JBEUKS010000006.1"/>
</dbReference>